<dbReference type="AlphaFoldDB" id="A0A9J5WTX0"/>
<organism evidence="1 2">
    <name type="scientific">Solanum commersonii</name>
    <name type="common">Commerson's wild potato</name>
    <name type="synonym">Commerson's nightshade</name>
    <dbReference type="NCBI Taxonomy" id="4109"/>
    <lineage>
        <taxon>Eukaryota</taxon>
        <taxon>Viridiplantae</taxon>
        <taxon>Streptophyta</taxon>
        <taxon>Embryophyta</taxon>
        <taxon>Tracheophyta</taxon>
        <taxon>Spermatophyta</taxon>
        <taxon>Magnoliopsida</taxon>
        <taxon>eudicotyledons</taxon>
        <taxon>Gunneridae</taxon>
        <taxon>Pentapetalae</taxon>
        <taxon>asterids</taxon>
        <taxon>lamiids</taxon>
        <taxon>Solanales</taxon>
        <taxon>Solanaceae</taxon>
        <taxon>Solanoideae</taxon>
        <taxon>Solaneae</taxon>
        <taxon>Solanum</taxon>
    </lineage>
</organism>
<keyword evidence="2" id="KW-1185">Reference proteome</keyword>
<dbReference type="Proteomes" id="UP000824120">
    <property type="component" value="Chromosome 11"/>
</dbReference>
<protein>
    <submittedName>
        <fullName evidence="1">Uncharacterized protein</fullName>
    </submittedName>
</protein>
<name>A0A9J5WTX0_SOLCO</name>
<proteinExistence type="predicted"/>
<comment type="caution">
    <text evidence="1">The sequence shown here is derived from an EMBL/GenBank/DDBJ whole genome shotgun (WGS) entry which is preliminary data.</text>
</comment>
<accession>A0A9J5WTX0</accession>
<evidence type="ECO:0000313" key="2">
    <source>
        <dbReference type="Proteomes" id="UP000824120"/>
    </source>
</evidence>
<gene>
    <name evidence="1" type="ORF">H5410_058532</name>
</gene>
<dbReference type="EMBL" id="JACXVP010000011">
    <property type="protein sequence ID" value="KAG5578398.1"/>
    <property type="molecule type" value="Genomic_DNA"/>
</dbReference>
<evidence type="ECO:0000313" key="1">
    <source>
        <dbReference type="EMBL" id="KAG5578398.1"/>
    </source>
</evidence>
<reference evidence="1 2" key="1">
    <citation type="submission" date="2020-09" db="EMBL/GenBank/DDBJ databases">
        <title>De no assembly of potato wild relative species, Solanum commersonii.</title>
        <authorList>
            <person name="Cho K."/>
        </authorList>
    </citation>
    <scope>NUCLEOTIDE SEQUENCE [LARGE SCALE GENOMIC DNA]</scope>
    <source>
        <strain evidence="1">LZ3.2</strain>
        <tissue evidence="1">Leaf</tissue>
    </source>
</reference>
<sequence length="62" mass="7165">MRISARDQMLGSERWPVPHRNISEDFFEKHIEQISAQRKKRVSMIGSTLQIVVASNVPDEKS</sequence>